<keyword evidence="2" id="KW-1185">Reference proteome</keyword>
<comment type="caution">
    <text evidence="1">The sequence shown here is derived from an EMBL/GenBank/DDBJ whole genome shotgun (WGS) entry which is preliminary data.</text>
</comment>
<protein>
    <recommendedName>
        <fullName evidence="3">Tetratricopeptide repeat protein</fullName>
    </recommendedName>
</protein>
<reference evidence="1 2" key="1">
    <citation type="submission" date="2022-10" db="EMBL/GenBank/DDBJ databases">
        <title>Aestuariibacter sp. AA17 isolated from Montipora capitata coral fragment.</title>
        <authorList>
            <person name="Emsley S.A."/>
            <person name="Pfannmuller K.M."/>
            <person name="Loughran R.M."/>
            <person name="Shlafstein M."/>
            <person name="Papke E."/>
            <person name="Saw J.H."/>
            <person name="Ushijima B."/>
            <person name="Videau P."/>
        </authorList>
    </citation>
    <scope>NUCLEOTIDE SEQUENCE [LARGE SCALE GENOMIC DNA]</scope>
    <source>
        <strain evidence="1 2">AA17</strain>
    </source>
</reference>
<name>A0ABT3A9E7_9ALTE</name>
<organism evidence="1 2">
    <name type="scientific">Fluctibacter corallii</name>
    <dbReference type="NCBI Taxonomy" id="2984329"/>
    <lineage>
        <taxon>Bacteria</taxon>
        <taxon>Pseudomonadati</taxon>
        <taxon>Pseudomonadota</taxon>
        <taxon>Gammaproteobacteria</taxon>
        <taxon>Alteromonadales</taxon>
        <taxon>Alteromonadaceae</taxon>
        <taxon>Fluctibacter</taxon>
    </lineage>
</organism>
<dbReference type="Proteomes" id="UP001652504">
    <property type="component" value="Unassembled WGS sequence"/>
</dbReference>
<proteinExistence type="predicted"/>
<evidence type="ECO:0008006" key="3">
    <source>
        <dbReference type="Google" id="ProtNLM"/>
    </source>
</evidence>
<evidence type="ECO:0000313" key="2">
    <source>
        <dbReference type="Proteomes" id="UP001652504"/>
    </source>
</evidence>
<dbReference type="InterPro" id="IPR011990">
    <property type="entry name" value="TPR-like_helical_dom_sf"/>
</dbReference>
<dbReference type="Gene3D" id="1.25.40.10">
    <property type="entry name" value="Tetratricopeptide repeat domain"/>
    <property type="match status" value="1"/>
</dbReference>
<dbReference type="SUPFAM" id="SSF48452">
    <property type="entry name" value="TPR-like"/>
    <property type="match status" value="1"/>
</dbReference>
<accession>A0ABT3A9E7</accession>
<dbReference type="RefSeq" id="WP_263712586.1">
    <property type="nucleotide sequence ID" value="NZ_JAOWKX010000005.1"/>
</dbReference>
<evidence type="ECO:0000313" key="1">
    <source>
        <dbReference type="EMBL" id="MCV2885303.1"/>
    </source>
</evidence>
<sequence>MDSQVQIHKLIEKISVLPSAQGSAETEVLLEQHPNDEGLLLLSASLFADTGENQLAKDRFYRLLDHYPDNELARIQLALLHFSLGEYKQIQYLLAAYLLWQENETTISHIAHTLLAFVRGDIEAMRQHLSHATVAVKDDASLLSGIVSKLNNVLAGIPRSEENAVKETTTDNLQQTLLNKMYK</sequence>
<dbReference type="EMBL" id="JAOWKX010000005">
    <property type="protein sequence ID" value="MCV2885303.1"/>
    <property type="molecule type" value="Genomic_DNA"/>
</dbReference>
<gene>
    <name evidence="1" type="ORF">OE749_11425</name>
</gene>